<accession>A0A2A6RJV6</accession>
<feature type="transmembrane region" description="Helical" evidence="1">
    <location>
        <begin position="7"/>
        <end position="28"/>
    </location>
</feature>
<feature type="transmembrane region" description="Helical" evidence="1">
    <location>
        <begin position="331"/>
        <end position="349"/>
    </location>
</feature>
<comment type="caution">
    <text evidence="2">The sequence shown here is derived from an EMBL/GenBank/DDBJ whole genome shotgun (WGS) entry which is preliminary data.</text>
</comment>
<evidence type="ECO:0000256" key="1">
    <source>
        <dbReference type="SAM" id="Phobius"/>
    </source>
</evidence>
<dbReference type="EMBL" id="NQWI01000039">
    <property type="protein sequence ID" value="PDW03150.1"/>
    <property type="molecule type" value="Genomic_DNA"/>
</dbReference>
<feature type="transmembrane region" description="Helical" evidence="1">
    <location>
        <begin position="236"/>
        <end position="258"/>
    </location>
</feature>
<evidence type="ECO:0000313" key="3">
    <source>
        <dbReference type="Proteomes" id="UP000220527"/>
    </source>
</evidence>
<feature type="transmembrane region" description="Helical" evidence="1">
    <location>
        <begin position="186"/>
        <end position="216"/>
    </location>
</feature>
<sequence>MAQRSHRLLWGAQLLTMLLVGAYLIYFADHALQLLTFPFPLDYGEGPLVAQVARLLAGTSIWALYRDPSLAPFQIINYPPLYLIVTAALTPLTNSPLIAGRLVALLSTLASVVALALLAQRATPIPAQRSWRTVGLTLYPALFFLTIPIVREWAVLMRVDMLGLCLGLWGLVVLSWRGPPTAGRSILAALLLTASLFVKPSLIAAPAAALLWLLWLNLRFALPRCRAAALPPPRSPVLPLILFSATLALVGGGFFALFQWASGGWFALHVVAANANRWEFALAKGFWEQQLALRWPLAAAALLSSLLISKLARFQRSSERSAAPERLDASLILPMLYTLFGIVTAAGIGKVGAYSNYFLELYAGLIWLLTLGLYSAAISMPGYVHRRTEDLLLKPRIGYRDARDGPHPPAPSPTTWERGGMQHPLLHPSSFLLPLPYILPAIYCLLVLALLFYPPLWDATRLRPAGLLEPSPPRFILGPHGLWSDMMRERDVLAAQTRVGAALRDEVQAAGPRIFSDMPGVAAAAGVESRLQAFEARQLFDQGLATETSLLHELANGEIPLAVIDFLGNWLTPGVIEVMQRRYAYDYAIGTFQLYRPVAVGALQPIPEQRIATDGLALHGIHLAEPVGNTYEPGSLVAISLVWQRSAALGLTQPVSVTLQLQTPDGYPLLTSERPLLYGVYPPAQWPVAAPVQHMQPLQLPEALPDGRYQLAVGLQIADGPLVAPQAVIELESIWQGGMEFEATGHFVPARLLRAWAELGGPSRAGLPLTPVVPFAWGQLQCYEYACLELRGEHVTPRELGSLHYLAETIRSTTCLDASRADEQLCPGFAPAPADYRALGPAISGEMLRNGWIVQWSSGARLERAPGSDEINLGRLGDESLHLPPGMSYRWP</sequence>
<keyword evidence="1" id="KW-0472">Membrane</keyword>
<keyword evidence="1" id="KW-1133">Transmembrane helix</keyword>
<gene>
    <name evidence="2" type="ORF">CJ255_10280</name>
</gene>
<protein>
    <submittedName>
        <fullName evidence="2">Uncharacterized protein</fullName>
    </submittedName>
</protein>
<dbReference type="OrthoDB" id="138314at2"/>
<dbReference type="RefSeq" id="WP_097644016.1">
    <property type="nucleotide sequence ID" value="NZ_NQWI01000039.1"/>
</dbReference>
<keyword evidence="1" id="KW-0812">Transmembrane</keyword>
<feature type="transmembrane region" description="Helical" evidence="1">
    <location>
        <begin position="361"/>
        <end position="384"/>
    </location>
</feature>
<dbReference type="AlphaFoldDB" id="A0A2A6RJV6"/>
<keyword evidence="3" id="KW-1185">Reference proteome</keyword>
<feature type="transmembrane region" description="Helical" evidence="1">
    <location>
        <begin position="72"/>
        <end position="92"/>
    </location>
</feature>
<feature type="transmembrane region" description="Helical" evidence="1">
    <location>
        <begin position="98"/>
        <end position="119"/>
    </location>
</feature>
<feature type="transmembrane region" description="Helical" evidence="1">
    <location>
        <begin position="155"/>
        <end position="174"/>
    </location>
</feature>
<organism evidence="2 3">
    <name type="scientific">Candidatus Viridilinea mediisalina</name>
    <dbReference type="NCBI Taxonomy" id="2024553"/>
    <lineage>
        <taxon>Bacteria</taxon>
        <taxon>Bacillati</taxon>
        <taxon>Chloroflexota</taxon>
        <taxon>Chloroflexia</taxon>
        <taxon>Chloroflexales</taxon>
        <taxon>Chloroflexineae</taxon>
        <taxon>Oscillochloridaceae</taxon>
        <taxon>Candidatus Viridilinea</taxon>
    </lineage>
</organism>
<feature type="transmembrane region" description="Helical" evidence="1">
    <location>
        <begin position="293"/>
        <end position="311"/>
    </location>
</feature>
<proteinExistence type="predicted"/>
<dbReference type="Proteomes" id="UP000220527">
    <property type="component" value="Unassembled WGS sequence"/>
</dbReference>
<name>A0A2A6RJV6_9CHLR</name>
<evidence type="ECO:0000313" key="2">
    <source>
        <dbReference type="EMBL" id="PDW03150.1"/>
    </source>
</evidence>
<feature type="transmembrane region" description="Helical" evidence="1">
    <location>
        <begin position="431"/>
        <end position="453"/>
    </location>
</feature>
<feature type="transmembrane region" description="Helical" evidence="1">
    <location>
        <begin position="131"/>
        <end position="149"/>
    </location>
</feature>
<reference evidence="3" key="1">
    <citation type="submission" date="2017-08" db="EMBL/GenBank/DDBJ databases">
        <authorList>
            <person name="Grouzdev D.S."/>
            <person name="Gaisin V.A."/>
            <person name="Rysina M.S."/>
            <person name="Gorlenko V.M."/>
        </authorList>
    </citation>
    <scope>NUCLEOTIDE SEQUENCE [LARGE SCALE GENOMIC DNA]</scope>
    <source>
        <strain evidence="3">Kir15-3F</strain>
    </source>
</reference>